<dbReference type="InterPro" id="IPR002560">
    <property type="entry name" value="Transposase_DDE"/>
</dbReference>
<gene>
    <name evidence="2" type="ORF">DSM107010_61290</name>
</gene>
<keyword evidence="3" id="KW-1185">Reference proteome</keyword>
<sequence length="84" mass="9679">MQQPLEVRQAVEEVSVDMWGGFPKVITQVYPNASLVFDRFHVMKAVTQELNKLPWKIGIKDRGSNYLLLHNQADLDVEQQQKLA</sequence>
<dbReference type="AlphaFoldDB" id="A0AB37UBA4"/>
<proteinExistence type="predicted"/>
<accession>A0AB37UBA4</accession>
<comment type="caution">
    <text evidence="2">The sequence shown here is derived from an EMBL/GenBank/DDBJ whole genome shotgun (WGS) entry which is preliminary data.</text>
</comment>
<evidence type="ECO:0000259" key="1">
    <source>
        <dbReference type="Pfam" id="PF01610"/>
    </source>
</evidence>
<evidence type="ECO:0000313" key="2">
    <source>
        <dbReference type="EMBL" id="RUT02992.1"/>
    </source>
</evidence>
<reference evidence="2 3" key="1">
    <citation type="journal article" date="2019" name="Genome Biol. Evol.">
        <title>Day and night: Metabolic profiles and evolutionary relationships of six axenic non-marine cyanobacteria.</title>
        <authorList>
            <person name="Will S.E."/>
            <person name="Henke P."/>
            <person name="Boedeker C."/>
            <person name="Huang S."/>
            <person name="Brinkmann H."/>
            <person name="Rohde M."/>
            <person name="Jarek M."/>
            <person name="Friedl T."/>
            <person name="Seufert S."/>
            <person name="Schumacher M."/>
            <person name="Overmann J."/>
            <person name="Neumann-Schaal M."/>
            <person name="Petersen J."/>
        </authorList>
    </citation>
    <scope>NUCLEOTIDE SEQUENCE [LARGE SCALE GENOMIC DNA]</scope>
    <source>
        <strain evidence="2 3">SAG 39.79</strain>
    </source>
</reference>
<dbReference type="EMBL" id="RSCK01000102">
    <property type="protein sequence ID" value="RUT02992.1"/>
    <property type="molecule type" value="Genomic_DNA"/>
</dbReference>
<feature type="domain" description="Transposase IS204/IS1001/IS1096/IS1165 DDE" evidence="1">
    <location>
        <begin position="5"/>
        <end position="83"/>
    </location>
</feature>
<evidence type="ECO:0000313" key="3">
    <source>
        <dbReference type="Proteomes" id="UP000282574"/>
    </source>
</evidence>
<dbReference type="Pfam" id="PF01610">
    <property type="entry name" value="DDE_Tnp_ISL3"/>
    <property type="match status" value="1"/>
</dbReference>
<name>A0AB37UBA4_9CYAN</name>
<organism evidence="2 3">
    <name type="scientific">Chroococcidiopsis cubana SAG 39.79</name>
    <dbReference type="NCBI Taxonomy" id="388085"/>
    <lineage>
        <taxon>Bacteria</taxon>
        <taxon>Bacillati</taxon>
        <taxon>Cyanobacteriota</taxon>
        <taxon>Cyanophyceae</taxon>
        <taxon>Chroococcidiopsidales</taxon>
        <taxon>Chroococcidiopsidaceae</taxon>
        <taxon>Chroococcidiopsis</taxon>
    </lineage>
</organism>
<protein>
    <recommendedName>
        <fullName evidence="1">Transposase IS204/IS1001/IS1096/IS1165 DDE domain-containing protein</fullName>
    </recommendedName>
</protein>
<dbReference type="Proteomes" id="UP000282574">
    <property type="component" value="Unassembled WGS sequence"/>
</dbReference>